<gene>
    <name evidence="1" type="ORF">KN815_38785</name>
</gene>
<organism evidence="1 2">
    <name type="scientific">Streptomyces niphimycinicus</name>
    <dbReference type="NCBI Taxonomy" id="2842201"/>
    <lineage>
        <taxon>Bacteria</taxon>
        <taxon>Bacillati</taxon>
        <taxon>Actinomycetota</taxon>
        <taxon>Actinomycetes</taxon>
        <taxon>Kitasatosporales</taxon>
        <taxon>Streptomycetaceae</taxon>
        <taxon>Streptomyces</taxon>
    </lineage>
</organism>
<reference evidence="1 2" key="1">
    <citation type="submission" date="2021-06" db="EMBL/GenBank/DDBJ databases">
        <authorList>
            <person name="Pan X."/>
        </authorList>
    </citation>
    <scope>NUCLEOTIDE SEQUENCE [LARGE SCALE GENOMIC DNA]</scope>
    <source>
        <strain evidence="1 2">4503</strain>
    </source>
</reference>
<name>A0ABS6CSV2_9ACTN</name>
<proteinExistence type="predicted"/>
<dbReference type="EMBL" id="JAHLEM010000641">
    <property type="protein sequence ID" value="MBU3869791.1"/>
    <property type="molecule type" value="Genomic_DNA"/>
</dbReference>
<dbReference type="Proteomes" id="UP000720508">
    <property type="component" value="Unassembled WGS sequence"/>
</dbReference>
<feature type="non-terminal residue" evidence="1">
    <location>
        <position position="65"/>
    </location>
</feature>
<accession>A0ABS6CSV2</accession>
<sequence>MVGPKPAKDTKEKYDKAPLASGPYKVRNFNDTEAVGRQQCGRWSSGSSDRWRCAWTGGYCPSTAP</sequence>
<comment type="caution">
    <text evidence="1">The sequence shown here is derived from an EMBL/GenBank/DDBJ whole genome shotgun (WGS) entry which is preliminary data.</text>
</comment>
<protein>
    <submittedName>
        <fullName evidence="1">Uncharacterized protein</fullName>
    </submittedName>
</protein>
<evidence type="ECO:0000313" key="1">
    <source>
        <dbReference type="EMBL" id="MBU3869791.1"/>
    </source>
</evidence>
<dbReference type="RefSeq" id="WP_216346504.1">
    <property type="nucleotide sequence ID" value="NZ_JAHLEM010000641.1"/>
</dbReference>
<keyword evidence="2" id="KW-1185">Reference proteome</keyword>
<evidence type="ECO:0000313" key="2">
    <source>
        <dbReference type="Proteomes" id="UP000720508"/>
    </source>
</evidence>